<dbReference type="SUPFAM" id="SSF53850">
    <property type="entry name" value="Periplasmic binding protein-like II"/>
    <property type="match status" value="1"/>
</dbReference>
<dbReference type="PANTHER" id="PTHR38431">
    <property type="entry name" value="BLL2305 PROTEIN"/>
    <property type="match status" value="1"/>
</dbReference>
<dbReference type="InterPro" id="IPR000847">
    <property type="entry name" value="LysR_HTH_N"/>
</dbReference>
<reference evidence="3" key="1">
    <citation type="submission" date="2022-06" db="EMBL/GenBank/DDBJ databases">
        <title>New Polynucleobacter species.</title>
        <authorList>
            <person name="Hahn M.W."/>
        </authorList>
    </citation>
    <scope>NUCLEOTIDE SEQUENCE</scope>
    <source>
        <strain evidence="3">UK-FUSCHL-C3</strain>
    </source>
</reference>
<protein>
    <submittedName>
        <fullName evidence="3">Helix-turn-helix transcriptional regulator</fullName>
    </submittedName>
</protein>
<evidence type="ECO:0000313" key="3">
    <source>
        <dbReference type="EMBL" id="XCC58335.1"/>
    </source>
</evidence>
<gene>
    <name evidence="3" type="ORF">NKE59_03320</name>
</gene>
<sequence>MKLVIQPTLLLKAPNYHQQSLDLSHIGNLLKSVEQGRTLASAAKDLNISYRTVWNELKEAEQELGCRFLDRVKGHGSKLTPAGRLLIHSLDRLDLQLSDELQRLADDIGTKLANHIQKKFNTLIFCSSNDPLIEYISPKFEEITFETMGSGQALDRLLEDKANIAGFHISDPQEIKGIQDHLQRRGLVAIPLMQRIQGLILAKGNPLKIKSVRDLARPEVRFINRQKGAGTRLLLDRLIEREGLKTRQIKGYAHEEFTHNAIATSILAGQADAGMGLQYIAKEFSLSCIPLETETFYLAMKPELRKNKTIVSFIKSIQNRSNKTAGYKALT</sequence>
<dbReference type="InterPro" id="IPR024370">
    <property type="entry name" value="PBP_domain"/>
</dbReference>
<evidence type="ECO:0000259" key="1">
    <source>
        <dbReference type="Pfam" id="PF00126"/>
    </source>
</evidence>
<feature type="domain" description="PBP" evidence="2">
    <location>
        <begin position="143"/>
        <end position="318"/>
    </location>
</feature>
<dbReference type="SUPFAM" id="SSF46785">
    <property type="entry name" value="Winged helix' DNA-binding domain"/>
    <property type="match status" value="1"/>
</dbReference>
<feature type="domain" description="HTH lysR-type" evidence="1">
    <location>
        <begin position="31"/>
        <end position="84"/>
    </location>
</feature>
<dbReference type="Gene3D" id="3.40.190.10">
    <property type="entry name" value="Periplasmic binding protein-like II"/>
    <property type="match status" value="1"/>
</dbReference>
<dbReference type="GO" id="GO:0003700">
    <property type="term" value="F:DNA-binding transcription factor activity"/>
    <property type="evidence" value="ECO:0007669"/>
    <property type="project" value="InterPro"/>
</dbReference>
<dbReference type="EMBL" id="CP099959">
    <property type="protein sequence ID" value="XCC58335.1"/>
    <property type="molecule type" value="Genomic_DNA"/>
</dbReference>
<dbReference type="InterPro" id="IPR036388">
    <property type="entry name" value="WH-like_DNA-bd_sf"/>
</dbReference>
<dbReference type="Pfam" id="PF12727">
    <property type="entry name" value="PBP_like"/>
    <property type="match status" value="1"/>
</dbReference>
<dbReference type="PANTHER" id="PTHR38431:SF1">
    <property type="entry name" value="BLL2305 PROTEIN"/>
    <property type="match status" value="1"/>
</dbReference>
<dbReference type="Gene3D" id="1.10.10.10">
    <property type="entry name" value="Winged helix-like DNA-binding domain superfamily/Winged helix DNA-binding domain"/>
    <property type="match status" value="1"/>
</dbReference>
<dbReference type="AlphaFoldDB" id="A0AAU8A4L8"/>
<proteinExistence type="predicted"/>
<name>A0AAU8A4L8_9BURK</name>
<dbReference type="InterPro" id="IPR036390">
    <property type="entry name" value="WH_DNA-bd_sf"/>
</dbReference>
<dbReference type="RefSeq" id="WP_353439554.1">
    <property type="nucleotide sequence ID" value="NZ_CP099959.1"/>
</dbReference>
<accession>A0AAU8A4L8</accession>
<evidence type="ECO:0000259" key="2">
    <source>
        <dbReference type="Pfam" id="PF12727"/>
    </source>
</evidence>
<dbReference type="Pfam" id="PF00126">
    <property type="entry name" value="HTH_1"/>
    <property type="match status" value="1"/>
</dbReference>
<organism evidence="3">
    <name type="scientific">Polynucleobacter sp. UK-FUSCHL-C3</name>
    <dbReference type="NCBI Taxonomy" id="2955208"/>
    <lineage>
        <taxon>Bacteria</taxon>
        <taxon>Pseudomonadati</taxon>
        <taxon>Pseudomonadota</taxon>
        <taxon>Betaproteobacteria</taxon>
        <taxon>Burkholderiales</taxon>
        <taxon>Burkholderiaceae</taxon>
        <taxon>Polynucleobacter</taxon>
    </lineage>
</organism>